<organism evidence="1 2">
    <name type="scientific">Panacibacter ginsenosidivorans</name>
    <dbReference type="NCBI Taxonomy" id="1813871"/>
    <lineage>
        <taxon>Bacteria</taxon>
        <taxon>Pseudomonadati</taxon>
        <taxon>Bacteroidota</taxon>
        <taxon>Chitinophagia</taxon>
        <taxon>Chitinophagales</taxon>
        <taxon>Chitinophagaceae</taxon>
        <taxon>Panacibacter</taxon>
    </lineage>
</organism>
<dbReference type="AlphaFoldDB" id="A0A5B8V6Y4"/>
<evidence type="ECO:0000313" key="1">
    <source>
        <dbReference type="EMBL" id="QEC66521.1"/>
    </source>
</evidence>
<sequence length="174" mass="20035">MDILGVGSRVNHVSYGKGVVIQVHKRVYDICFIEGGIKTVSKDHALELIERVEPEYNVSFSEAEDALIKILREWSDVSEVVSLGDKWKDGTMILRPGDSGLKEKEIPIDIFFNKIVMLRDRLRVMEQRINAHDKLSNEDKINLQQYITRIYGSLTTFNVLFKYKTDHFEGEKSS</sequence>
<name>A0A5B8V6Y4_9BACT</name>
<dbReference type="OrthoDB" id="1117601at2"/>
<dbReference type="Proteomes" id="UP000321533">
    <property type="component" value="Chromosome"/>
</dbReference>
<reference evidence="1 2" key="1">
    <citation type="journal article" date="2016" name="Int. J. Syst. Evol. Microbiol.">
        <title>Panacibacter ginsenosidivorans gen. nov., sp. nov., with ginsenoside converting activity isolated from soil of a ginseng field.</title>
        <authorList>
            <person name="Siddiqi M.Z."/>
            <person name="Muhammad Shafi S."/>
            <person name="Choi K.D."/>
            <person name="Im W.T."/>
        </authorList>
    </citation>
    <scope>NUCLEOTIDE SEQUENCE [LARGE SCALE GENOMIC DNA]</scope>
    <source>
        <strain evidence="1 2">Gsoil1550</strain>
    </source>
</reference>
<dbReference type="KEGG" id="pgin:FRZ67_04130"/>
<dbReference type="EMBL" id="CP042435">
    <property type="protein sequence ID" value="QEC66521.1"/>
    <property type="molecule type" value="Genomic_DNA"/>
</dbReference>
<keyword evidence="2" id="KW-1185">Reference proteome</keyword>
<protein>
    <submittedName>
        <fullName evidence="1">Uncharacterized protein</fullName>
    </submittedName>
</protein>
<dbReference type="RefSeq" id="WP_147188321.1">
    <property type="nucleotide sequence ID" value="NZ_CP042435.1"/>
</dbReference>
<gene>
    <name evidence="1" type="ORF">FRZ67_04130</name>
</gene>
<proteinExistence type="predicted"/>
<accession>A0A5B8V6Y4</accession>
<evidence type="ECO:0000313" key="2">
    <source>
        <dbReference type="Proteomes" id="UP000321533"/>
    </source>
</evidence>